<dbReference type="InterPro" id="IPR009000">
    <property type="entry name" value="Transl_B-barrel_sf"/>
</dbReference>
<evidence type="ECO:0000256" key="3">
    <source>
        <dbReference type="ARBA" id="ARBA00022490"/>
    </source>
</evidence>
<dbReference type="Pfam" id="PF11987">
    <property type="entry name" value="IF-2"/>
    <property type="match status" value="1"/>
</dbReference>
<dbReference type="InterPro" id="IPR027417">
    <property type="entry name" value="P-loop_NTPase"/>
</dbReference>
<dbReference type="GO" id="GO:0003743">
    <property type="term" value="F:translation initiation factor activity"/>
    <property type="evidence" value="ECO:0007669"/>
    <property type="project" value="UniProtKB-UniRule"/>
</dbReference>
<keyword evidence="3 9" id="KW-0963">Cytoplasm</keyword>
<feature type="compositionally biased region" description="Gly residues" evidence="11">
    <location>
        <begin position="334"/>
        <end position="400"/>
    </location>
</feature>
<dbReference type="EMBL" id="CP071182">
    <property type="protein sequence ID" value="QSO45380.1"/>
    <property type="molecule type" value="Genomic_DNA"/>
</dbReference>
<feature type="domain" description="Tr-type G" evidence="12">
    <location>
        <begin position="552"/>
        <end position="725"/>
    </location>
</feature>
<dbReference type="CDD" id="cd03692">
    <property type="entry name" value="mtIF2_IVc"/>
    <property type="match status" value="1"/>
</dbReference>
<dbReference type="PROSITE" id="PS01176">
    <property type="entry name" value="IF2"/>
    <property type="match status" value="1"/>
</dbReference>
<feature type="compositionally biased region" description="Basic and acidic residues" evidence="11">
    <location>
        <begin position="252"/>
        <end position="275"/>
    </location>
</feature>
<dbReference type="NCBIfam" id="TIGR00231">
    <property type="entry name" value="small_GTP"/>
    <property type="match status" value="1"/>
</dbReference>
<dbReference type="InterPro" id="IPR036925">
    <property type="entry name" value="TIF_IF2_dom3_sf"/>
</dbReference>
<feature type="binding site" evidence="9">
    <location>
        <begin position="661"/>
        <end position="664"/>
    </location>
    <ligand>
        <name>GTP</name>
        <dbReference type="ChEBI" id="CHEBI:37565"/>
    </ligand>
</feature>
<keyword evidence="14" id="KW-1185">Reference proteome</keyword>
<feature type="compositionally biased region" description="Gly residues" evidence="11">
    <location>
        <begin position="307"/>
        <end position="327"/>
    </location>
</feature>
<protein>
    <recommendedName>
        <fullName evidence="2 9">Translation initiation factor IF-2</fullName>
    </recommendedName>
</protein>
<gene>
    <name evidence="9 13" type="primary">infB</name>
    <name evidence="13" type="ORF">JZ786_12330</name>
</gene>
<feature type="binding site" evidence="9">
    <location>
        <begin position="607"/>
        <end position="611"/>
    </location>
    <ligand>
        <name>GTP</name>
        <dbReference type="ChEBI" id="CHEBI:37565"/>
    </ligand>
</feature>
<dbReference type="Proteomes" id="UP000663505">
    <property type="component" value="Chromosome"/>
</dbReference>
<evidence type="ECO:0000256" key="9">
    <source>
        <dbReference type="HAMAP-Rule" id="MF_00100"/>
    </source>
</evidence>
<evidence type="ECO:0000256" key="7">
    <source>
        <dbReference type="ARBA" id="ARBA00023134"/>
    </source>
</evidence>
<evidence type="ECO:0000259" key="12">
    <source>
        <dbReference type="PROSITE" id="PS51722"/>
    </source>
</evidence>
<keyword evidence="7 9" id="KW-0342">GTP-binding</keyword>
<dbReference type="InterPro" id="IPR015760">
    <property type="entry name" value="TIF_IF2"/>
</dbReference>
<dbReference type="GO" id="GO:0003924">
    <property type="term" value="F:GTPase activity"/>
    <property type="evidence" value="ECO:0007669"/>
    <property type="project" value="UniProtKB-UniRule"/>
</dbReference>
<dbReference type="PANTHER" id="PTHR43381:SF5">
    <property type="entry name" value="TR-TYPE G DOMAIN-CONTAINING PROTEIN"/>
    <property type="match status" value="1"/>
</dbReference>
<dbReference type="FunFam" id="2.40.30.10:FF:000008">
    <property type="entry name" value="Translation initiation factor IF-2"/>
    <property type="match status" value="1"/>
</dbReference>
<feature type="compositionally biased region" description="Low complexity" evidence="11">
    <location>
        <begin position="170"/>
        <end position="180"/>
    </location>
</feature>
<dbReference type="CDD" id="cd01887">
    <property type="entry name" value="IF2_eIF5B"/>
    <property type="match status" value="1"/>
</dbReference>
<dbReference type="InterPro" id="IPR023115">
    <property type="entry name" value="TIF_IF2_dom3"/>
</dbReference>
<comment type="similarity">
    <text evidence="1 9 10">Belongs to the TRAFAC class translation factor GTPase superfamily. Classic translation factor GTPase family. IF-2 subfamily.</text>
</comment>
<dbReference type="FunFam" id="3.40.50.10050:FF:000001">
    <property type="entry name" value="Translation initiation factor IF-2"/>
    <property type="match status" value="1"/>
</dbReference>
<feature type="compositionally biased region" description="Basic and acidic residues" evidence="11">
    <location>
        <begin position="189"/>
        <end position="216"/>
    </location>
</feature>
<dbReference type="InterPro" id="IPR000795">
    <property type="entry name" value="T_Tr_GTP-bd_dom"/>
</dbReference>
<evidence type="ECO:0000256" key="5">
    <source>
        <dbReference type="ARBA" id="ARBA00022741"/>
    </source>
</evidence>
<reference evidence="13 14" key="1">
    <citation type="submission" date="2021-02" db="EMBL/GenBank/DDBJ databases">
        <title>Alicyclobacillus curvatus sp. nov. and Alicyclobacillus mengziensis sp. nov., two acidophilic bacteria isolated from acid mine drainage.</title>
        <authorList>
            <person name="Huang Y."/>
        </authorList>
    </citation>
    <scope>NUCLEOTIDE SEQUENCE [LARGE SCALE GENOMIC DNA]</scope>
    <source>
        <strain evidence="13 14">S30H14</strain>
    </source>
</reference>
<dbReference type="Gene3D" id="3.40.50.10050">
    <property type="entry name" value="Translation initiation factor IF- 2, domain 3"/>
    <property type="match status" value="1"/>
</dbReference>
<feature type="compositionally biased region" description="Basic and acidic residues" evidence="11">
    <location>
        <begin position="61"/>
        <end position="87"/>
    </location>
</feature>
<evidence type="ECO:0000256" key="1">
    <source>
        <dbReference type="ARBA" id="ARBA00007733"/>
    </source>
</evidence>
<evidence type="ECO:0000256" key="10">
    <source>
        <dbReference type="RuleBase" id="RU000644"/>
    </source>
</evidence>
<feature type="region of interest" description="Disordered" evidence="11">
    <location>
        <begin position="59"/>
        <end position="474"/>
    </location>
</feature>
<dbReference type="PROSITE" id="PS51722">
    <property type="entry name" value="G_TR_2"/>
    <property type="match status" value="1"/>
</dbReference>
<name>A0A9X7Z5K5_9BACL</name>
<dbReference type="Pfam" id="PF04760">
    <property type="entry name" value="IF2_N"/>
    <property type="match status" value="2"/>
</dbReference>
<evidence type="ECO:0000313" key="14">
    <source>
        <dbReference type="Proteomes" id="UP000663505"/>
    </source>
</evidence>
<dbReference type="FunFam" id="2.40.30.10:FF:000007">
    <property type="entry name" value="Translation initiation factor IF-2"/>
    <property type="match status" value="1"/>
</dbReference>
<feature type="compositionally biased region" description="Low complexity" evidence="11">
    <location>
        <begin position="140"/>
        <end position="151"/>
    </location>
</feature>
<dbReference type="InterPro" id="IPR006847">
    <property type="entry name" value="IF2_N"/>
</dbReference>
<dbReference type="InterPro" id="IPR044145">
    <property type="entry name" value="IF2_II"/>
</dbReference>
<dbReference type="Gene3D" id="3.40.50.300">
    <property type="entry name" value="P-loop containing nucleotide triphosphate hydrolases"/>
    <property type="match status" value="1"/>
</dbReference>
<keyword evidence="5 9" id="KW-0547">Nucleotide-binding</keyword>
<organism evidence="13 14">
    <name type="scientific">Alicyclobacillus mengziensis</name>
    <dbReference type="NCBI Taxonomy" id="2931921"/>
    <lineage>
        <taxon>Bacteria</taxon>
        <taxon>Bacillati</taxon>
        <taxon>Bacillota</taxon>
        <taxon>Bacilli</taxon>
        <taxon>Bacillales</taxon>
        <taxon>Alicyclobacillaceae</taxon>
        <taxon>Alicyclobacillus</taxon>
    </lineage>
</organism>
<dbReference type="GO" id="GO:0005829">
    <property type="term" value="C:cytosol"/>
    <property type="evidence" value="ECO:0007669"/>
    <property type="project" value="TreeGrafter"/>
</dbReference>
<dbReference type="Gene3D" id="1.10.10.2480">
    <property type="match status" value="1"/>
</dbReference>
<evidence type="ECO:0000256" key="8">
    <source>
        <dbReference type="ARBA" id="ARBA00025162"/>
    </source>
</evidence>
<feature type="compositionally biased region" description="Gly residues" evidence="11">
    <location>
        <begin position="288"/>
        <end position="299"/>
    </location>
</feature>
<keyword evidence="6 9" id="KW-0648">Protein biosynthesis</keyword>
<feature type="compositionally biased region" description="Basic and acidic residues" evidence="11">
    <location>
        <begin position="118"/>
        <end position="138"/>
    </location>
</feature>
<dbReference type="FunFam" id="3.40.50.300:FF:000019">
    <property type="entry name" value="Translation initiation factor IF-2"/>
    <property type="match status" value="1"/>
</dbReference>
<dbReference type="Pfam" id="PF00009">
    <property type="entry name" value="GTP_EFTU"/>
    <property type="match status" value="1"/>
</dbReference>
<evidence type="ECO:0000256" key="11">
    <source>
        <dbReference type="SAM" id="MobiDB-lite"/>
    </source>
</evidence>
<dbReference type="CDD" id="cd03702">
    <property type="entry name" value="IF2_mtIF2_II"/>
    <property type="match status" value="1"/>
</dbReference>
<proteinExistence type="inferred from homology"/>
<evidence type="ECO:0000256" key="6">
    <source>
        <dbReference type="ARBA" id="ARBA00022917"/>
    </source>
</evidence>
<dbReference type="SUPFAM" id="SSF52156">
    <property type="entry name" value="Initiation factor IF2/eIF5b, domain 3"/>
    <property type="match status" value="1"/>
</dbReference>
<dbReference type="Gene3D" id="2.40.30.10">
    <property type="entry name" value="Translation factors"/>
    <property type="match status" value="2"/>
</dbReference>
<dbReference type="AlphaFoldDB" id="A0A9X7Z5K5"/>
<keyword evidence="4 9" id="KW-0396">Initiation factor</keyword>
<comment type="function">
    <text evidence="8 9 10">One of the essential components for the initiation of protein synthesis. Protects formylmethionyl-tRNA from spontaneous hydrolysis and promotes its binding to the 30S ribosomal subunits. Also involved in the hydrolysis of GTP during the formation of the 70S ribosomal complex.</text>
</comment>
<accession>A0A9X7Z5K5</accession>
<dbReference type="KEGG" id="afx:JZ786_12330"/>
<dbReference type="InterPro" id="IPR000178">
    <property type="entry name" value="TF_IF2_bacterial-like"/>
</dbReference>
<dbReference type="PANTHER" id="PTHR43381">
    <property type="entry name" value="TRANSLATION INITIATION FACTOR IF-2-RELATED"/>
    <property type="match status" value="1"/>
</dbReference>
<dbReference type="HAMAP" id="MF_00100_B">
    <property type="entry name" value="IF_2_B"/>
    <property type="match status" value="1"/>
</dbReference>
<feature type="region of interest" description="G-domain" evidence="9">
    <location>
        <begin position="555"/>
        <end position="703"/>
    </location>
</feature>
<dbReference type="InterPro" id="IPR053905">
    <property type="entry name" value="EF-G-like_DII"/>
</dbReference>
<dbReference type="SUPFAM" id="SSF50447">
    <property type="entry name" value="Translation proteins"/>
    <property type="match status" value="2"/>
</dbReference>
<feature type="compositionally biased region" description="Polar residues" evidence="11">
    <location>
        <begin position="236"/>
        <end position="246"/>
    </location>
</feature>
<dbReference type="NCBIfam" id="TIGR00487">
    <property type="entry name" value="IF-2"/>
    <property type="match status" value="1"/>
</dbReference>
<feature type="compositionally biased region" description="Low complexity" evidence="11">
    <location>
        <begin position="401"/>
        <end position="416"/>
    </location>
</feature>
<evidence type="ECO:0000313" key="13">
    <source>
        <dbReference type="EMBL" id="QSO45380.1"/>
    </source>
</evidence>
<comment type="subcellular location">
    <subcellularLocation>
        <location evidence="9">Cytoplasm</location>
    </subcellularLocation>
</comment>
<dbReference type="Pfam" id="PF22042">
    <property type="entry name" value="EF-G_D2"/>
    <property type="match status" value="1"/>
</dbReference>
<feature type="compositionally biased region" description="Basic and acidic residues" evidence="11">
    <location>
        <begin position="417"/>
        <end position="446"/>
    </location>
</feature>
<dbReference type="GO" id="GO:0005525">
    <property type="term" value="F:GTP binding"/>
    <property type="evidence" value="ECO:0007669"/>
    <property type="project" value="UniProtKB-KW"/>
</dbReference>
<feature type="binding site" evidence="9">
    <location>
        <begin position="561"/>
        <end position="568"/>
    </location>
    <ligand>
        <name>GTP</name>
        <dbReference type="ChEBI" id="CHEBI:37565"/>
    </ligand>
</feature>
<evidence type="ECO:0000256" key="4">
    <source>
        <dbReference type="ARBA" id="ARBA00022540"/>
    </source>
</evidence>
<dbReference type="SUPFAM" id="SSF52540">
    <property type="entry name" value="P-loop containing nucleoside triphosphate hydrolases"/>
    <property type="match status" value="1"/>
</dbReference>
<sequence length="1051" mass="112606">MAKLRVYEYAKQLNMSSKEILTILSRLDVPVANHMSVMDNDMVGKVEQFFNDVKKRAAQKHASEVERELREKQRTRERALRQAENKSDNGGQPGSQPGSQSNAADNRRPQGSQSNATDNRRPQRRDDRRDDRRDERRTVAASAAGSGTSASPRLDVSTEALGTPEPKNPAPQNAPAEAQPHTPTAGTDNRQDSAPRPETRQTDRRVGNSRSFDGRRPSGAGDSRPMSGDNRRPSYGNGQTDSGQRNGSSGDSRPRPASDRRPGQDHRSGSPDRRSSGPGYDNRRSGAYGTGQGGNGGPRSEGEGRSSNGGGGYSGNRGDGQGRGGYQGRSDGGRPSGGRPGGQGQSYGGGGRSGGAGQGQGYGGRSSGGRPGGGGGRPGGGSGRPQGGMGGRPAAGGGRGAVASAAPVSKPVSPSSKAKEKEKERERFKSDFPRDRKEQFNEEKLRQGGGRRRGRGNGGSSDGKRQELPSKVTVEGPMSVGDFAKLLKREPSEIIKKLLFLGIMATINQDIDTDAMELIAGEFGVTLEVVEPVDEEALDMLIEEDKAEDMKPRPPVVTIMGHVDHGKTTLLDAIRNSRVTATESGGITQHIGAYQVEVNGRQITFLDTPGHEAFTTMRARGAQVTDVTILVVAADDGVMPQTVEAINHAKAANVPIIVAVNKIDKPDANPDRVKQELTQYGLVSEDWGGETVFASISALQNQGLDELLEMVLLVADMQEIKANPTGRPRGTVIEAKLDKGRGPVATVLVQNGTLKVGDVVVAGTTFGKVRAMVNDLGKRIKEAPPAMPVEIQGLGDVPSAGDLFVVYDDERSARNLVSKRVNKEKVEQLQNTSRVTLDDLYRQIKEGNVKELNVIVKADVQGSVEALVQSIEKIDVEGVRVRVIHKGAGAINESDVSLASASNAVIIGFHVRPDVNAKRAAEAEKVDIRLYRVIYNVTEELESAMKGMLDPEYKEVVLGHAEVRNTFKISRIGTVAGCYVVDGKMTRDAECRVIRDGIVVYEGALDSLKRFKDDAREVATGFECGVTLERFNDIKVGDVIEAFKMEAVKAQ</sequence>
<dbReference type="InterPro" id="IPR005225">
    <property type="entry name" value="Small_GTP-bd"/>
</dbReference>
<evidence type="ECO:0000256" key="2">
    <source>
        <dbReference type="ARBA" id="ARBA00020675"/>
    </source>
</evidence>